<evidence type="ECO:0000313" key="2">
    <source>
        <dbReference type="EMBL" id="RLG71284.1"/>
    </source>
</evidence>
<dbReference type="PANTHER" id="PTHR33375">
    <property type="entry name" value="CHROMOSOME-PARTITIONING PROTEIN PARB-RELATED"/>
    <property type="match status" value="1"/>
</dbReference>
<dbReference type="Proteomes" id="UP000278031">
    <property type="component" value="Unassembled WGS sequence"/>
</dbReference>
<name>A0A497JI73_9ARCH</name>
<dbReference type="InterPro" id="IPR050336">
    <property type="entry name" value="Chromosome_partition/occlusion"/>
</dbReference>
<dbReference type="SMART" id="SM00470">
    <property type="entry name" value="ParB"/>
    <property type="match status" value="1"/>
</dbReference>
<organism evidence="2 3">
    <name type="scientific">Candidatus Iainarchaeum sp</name>
    <dbReference type="NCBI Taxonomy" id="3101447"/>
    <lineage>
        <taxon>Archaea</taxon>
        <taxon>Candidatus Iainarchaeota</taxon>
        <taxon>Candidatus Iainarchaeia</taxon>
        <taxon>Candidatus Iainarchaeales</taxon>
        <taxon>Candidatus Iainarchaeaceae</taxon>
        <taxon>Candidatus Iainarchaeum</taxon>
    </lineage>
</organism>
<proteinExistence type="predicted"/>
<feature type="domain" description="ParB-like N-terminal" evidence="1">
    <location>
        <begin position="7"/>
        <end position="97"/>
    </location>
</feature>
<dbReference type="SUPFAM" id="SSF110849">
    <property type="entry name" value="ParB/Sulfiredoxin"/>
    <property type="match status" value="1"/>
</dbReference>
<reference evidence="2 3" key="1">
    <citation type="submission" date="2018-06" db="EMBL/GenBank/DDBJ databases">
        <title>Extensive metabolic versatility and redundancy in microbially diverse, dynamic hydrothermal sediments.</title>
        <authorList>
            <person name="Dombrowski N."/>
            <person name="Teske A."/>
            <person name="Baker B.J."/>
        </authorList>
    </citation>
    <scope>NUCLEOTIDE SEQUENCE [LARGE SCALE GENOMIC DNA]</scope>
    <source>
        <strain evidence="2">B51_G17</strain>
    </source>
</reference>
<dbReference type="Gene3D" id="3.90.1530.10">
    <property type="entry name" value="Conserved hypothetical protein from pyrococcus furiosus pfu- 392566-001, ParB domain"/>
    <property type="match status" value="1"/>
</dbReference>
<dbReference type="AlphaFoldDB" id="A0A497JI73"/>
<dbReference type="InterPro" id="IPR036086">
    <property type="entry name" value="ParB/Sulfiredoxin_sf"/>
</dbReference>
<evidence type="ECO:0000259" key="1">
    <source>
        <dbReference type="SMART" id="SM00470"/>
    </source>
</evidence>
<gene>
    <name evidence="2" type="ORF">DRO04_00035</name>
</gene>
<dbReference type="PANTHER" id="PTHR33375:SF1">
    <property type="entry name" value="CHROMOSOME-PARTITIONING PROTEIN PARB-RELATED"/>
    <property type="match status" value="1"/>
</dbReference>
<evidence type="ECO:0000313" key="3">
    <source>
        <dbReference type="Proteomes" id="UP000278031"/>
    </source>
</evidence>
<dbReference type="GO" id="GO:0045881">
    <property type="term" value="P:positive regulation of sporulation resulting in formation of a cellular spore"/>
    <property type="evidence" value="ECO:0007669"/>
    <property type="project" value="TreeGrafter"/>
</dbReference>
<dbReference type="GO" id="GO:0005694">
    <property type="term" value="C:chromosome"/>
    <property type="evidence" value="ECO:0007669"/>
    <property type="project" value="TreeGrafter"/>
</dbReference>
<accession>A0A497JI73</accession>
<dbReference type="EMBL" id="QMWP01000001">
    <property type="protein sequence ID" value="RLG71284.1"/>
    <property type="molecule type" value="Genomic_DNA"/>
</dbReference>
<comment type="caution">
    <text evidence="2">The sequence shown here is derived from an EMBL/GenBank/DDBJ whole genome shotgun (WGS) entry which is preliminary data.</text>
</comment>
<dbReference type="GO" id="GO:0007059">
    <property type="term" value="P:chromosome segregation"/>
    <property type="evidence" value="ECO:0007669"/>
    <property type="project" value="TreeGrafter"/>
</dbReference>
<protein>
    <recommendedName>
        <fullName evidence="1">ParB-like N-terminal domain-containing protein</fullName>
    </recommendedName>
</protein>
<sequence>MEKPQIIILPVDALRPAPWNYKHQDNEMQQKLENNIRRNGVLLPCLVREIGDGLYEVVDGNHRLLAYEHLGITRVACVNLGAISAAEAKRIAIEINETRFPAADTLLAEIVEELKVEFPLEDLQATLPTPILEIGEIIDLDLDDDLGLEGSSLPSPGKATEFRLSFSSEEEAERVQYWLDTLVDRYEVSGKNQAERYAKALYYFVTTKEE</sequence>
<dbReference type="InterPro" id="IPR003115">
    <property type="entry name" value="ParB_N"/>
</dbReference>
<dbReference type="Pfam" id="PF02195">
    <property type="entry name" value="ParB_N"/>
    <property type="match status" value="1"/>
</dbReference>